<reference evidence="1 2" key="1">
    <citation type="submission" date="2015-08" db="EMBL/GenBank/DDBJ databases">
        <title>Next Generation Sequencing and Analysis of the Genome of Puccinia sorghi L Schw, the Causal Agent of Maize Common Rust.</title>
        <authorList>
            <person name="Rochi L."/>
            <person name="Burguener G."/>
            <person name="Darino M."/>
            <person name="Turjanski A."/>
            <person name="Kreff E."/>
            <person name="Dieguez M.J."/>
            <person name="Sacco F."/>
        </authorList>
    </citation>
    <scope>NUCLEOTIDE SEQUENCE [LARGE SCALE GENOMIC DNA]</scope>
    <source>
        <strain evidence="1 2">RO10H11247</strain>
    </source>
</reference>
<comment type="caution">
    <text evidence="1">The sequence shown here is derived from an EMBL/GenBank/DDBJ whole genome shotgun (WGS) entry which is preliminary data.</text>
</comment>
<dbReference type="EMBL" id="LAVV01010626">
    <property type="protein sequence ID" value="KNZ48785.1"/>
    <property type="molecule type" value="Genomic_DNA"/>
</dbReference>
<evidence type="ECO:0000313" key="2">
    <source>
        <dbReference type="Proteomes" id="UP000037035"/>
    </source>
</evidence>
<dbReference type="Proteomes" id="UP000037035">
    <property type="component" value="Unassembled WGS sequence"/>
</dbReference>
<keyword evidence="2" id="KW-1185">Reference proteome</keyword>
<proteinExistence type="predicted"/>
<dbReference type="VEuPathDB" id="FungiDB:VP01_5415g3"/>
<name>A0A0L6ULT6_9BASI</name>
<dbReference type="AlphaFoldDB" id="A0A0L6ULT6"/>
<organism evidence="1 2">
    <name type="scientific">Puccinia sorghi</name>
    <dbReference type="NCBI Taxonomy" id="27349"/>
    <lineage>
        <taxon>Eukaryota</taxon>
        <taxon>Fungi</taxon>
        <taxon>Dikarya</taxon>
        <taxon>Basidiomycota</taxon>
        <taxon>Pucciniomycotina</taxon>
        <taxon>Pucciniomycetes</taxon>
        <taxon>Pucciniales</taxon>
        <taxon>Pucciniaceae</taxon>
        <taxon>Puccinia</taxon>
    </lineage>
</organism>
<sequence length="64" mass="7272">MSLVNGVAEGKWVKVTKCKMQGSFLFVQTLKFILGRLFLFAFQDGLHYDSAWREEILLVVDSCG</sequence>
<gene>
    <name evidence="1" type="ORF">VP01_5415g3</name>
</gene>
<accession>A0A0L6ULT6</accession>
<evidence type="ECO:0000313" key="1">
    <source>
        <dbReference type="EMBL" id="KNZ48785.1"/>
    </source>
</evidence>
<feature type="non-terminal residue" evidence="1">
    <location>
        <position position="64"/>
    </location>
</feature>
<protein>
    <submittedName>
        <fullName evidence="1">Uncharacterized protein</fullName>
    </submittedName>
</protein>